<reference evidence="2" key="1">
    <citation type="submission" date="2021-02" db="EMBL/GenBank/DDBJ databases">
        <authorList>
            <person name="Dougan E. K."/>
            <person name="Rhodes N."/>
            <person name="Thang M."/>
            <person name="Chan C."/>
        </authorList>
    </citation>
    <scope>NUCLEOTIDE SEQUENCE</scope>
</reference>
<keyword evidence="1" id="KW-1133">Transmembrane helix</keyword>
<feature type="transmembrane region" description="Helical" evidence="1">
    <location>
        <begin position="33"/>
        <end position="51"/>
    </location>
</feature>
<dbReference type="OrthoDB" id="10304339at2759"/>
<keyword evidence="1" id="KW-0812">Transmembrane</keyword>
<gene>
    <name evidence="2" type="ORF">SNEC2469_LOCUS34462</name>
</gene>
<dbReference type="Proteomes" id="UP000601435">
    <property type="component" value="Unassembled WGS sequence"/>
</dbReference>
<accession>A0A813CHT1</accession>
<keyword evidence="3" id="KW-1185">Reference proteome</keyword>
<dbReference type="AlphaFoldDB" id="A0A813CHT1"/>
<proteinExistence type="predicted"/>
<evidence type="ECO:0000313" key="3">
    <source>
        <dbReference type="Proteomes" id="UP000601435"/>
    </source>
</evidence>
<sequence>MASIRRRSLQVSAVINQLDLRGALASFKADKRVSPGLFIAVTVMVSAFALAELNMGCPGKGLPAARLDLKFVHCEVPSHEQAMKLQVFVMVPRKSLKRRCCELHRSYQFLYDICVIMVFIVL</sequence>
<protein>
    <submittedName>
        <fullName evidence="2">Uncharacterized protein</fullName>
    </submittedName>
</protein>
<name>A0A813CHT1_9DINO</name>
<organism evidence="2 3">
    <name type="scientific">Symbiodinium necroappetens</name>
    <dbReference type="NCBI Taxonomy" id="1628268"/>
    <lineage>
        <taxon>Eukaryota</taxon>
        <taxon>Sar</taxon>
        <taxon>Alveolata</taxon>
        <taxon>Dinophyceae</taxon>
        <taxon>Suessiales</taxon>
        <taxon>Symbiodiniaceae</taxon>
        <taxon>Symbiodinium</taxon>
    </lineage>
</organism>
<keyword evidence="1" id="KW-0472">Membrane</keyword>
<evidence type="ECO:0000256" key="1">
    <source>
        <dbReference type="SAM" id="Phobius"/>
    </source>
</evidence>
<comment type="caution">
    <text evidence="2">The sequence shown here is derived from an EMBL/GenBank/DDBJ whole genome shotgun (WGS) entry which is preliminary data.</text>
</comment>
<evidence type="ECO:0000313" key="2">
    <source>
        <dbReference type="EMBL" id="CAE7941940.1"/>
    </source>
</evidence>
<dbReference type="EMBL" id="CAJNJA010095264">
    <property type="protein sequence ID" value="CAE7941940.1"/>
    <property type="molecule type" value="Genomic_DNA"/>
</dbReference>